<dbReference type="RefSeq" id="WP_311401278.1">
    <property type="nucleotide sequence ID" value="NZ_JAVRBG010000005.1"/>
</dbReference>
<name>A0ABU2KI08_9FLAO</name>
<comment type="caution">
    <text evidence="2">The sequence shown here is derived from an EMBL/GenBank/DDBJ whole genome shotgun (WGS) entry which is preliminary data.</text>
</comment>
<accession>A0ABU2KI08</accession>
<dbReference type="PROSITE" id="PS51462">
    <property type="entry name" value="NUDIX"/>
    <property type="match status" value="1"/>
</dbReference>
<dbReference type="EMBL" id="JAVRBG010000005">
    <property type="protein sequence ID" value="MDT0294327.1"/>
    <property type="molecule type" value="Genomic_DNA"/>
</dbReference>
<feature type="domain" description="Nudix hydrolase" evidence="1">
    <location>
        <begin position="5"/>
        <end position="136"/>
    </location>
</feature>
<dbReference type="CDD" id="cd18873">
    <property type="entry name" value="NUDIX_NadM_like"/>
    <property type="match status" value="1"/>
</dbReference>
<dbReference type="PANTHER" id="PTHR43736:SF1">
    <property type="entry name" value="DIHYDRONEOPTERIN TRIPHOSPHATE DIPHOSPHATASE"/>
    <property type="match status" value="1"/>
</dbReference>
<dbReference type="InterPro" id="IPR015797">
    <property type="entry name" value="NUDIX_hydrolase-like_dom_sf"/>
</dbReference>
<gene>
    <name evidence="2" type="ORF">RLT85_06740</name>
</gene>
<dbReference type="SUPFAM" id="SSF55811">
    <property type="entry name" value="Nudix"/>
    <property type="match status" value="1"/>
</dbReference>
<dbReference type="Gene3D" id="3.90.79.10">
    <property type="entry name" value="Nucleoside Triphosphate Pyrophosphohydrolase"/>
    <property type="match status" value="1"/>
</dbReference>
<dbReference type="Pfam" id="PF00293">
    <property type="entry name" value="NUDIX"/>
    <property type="match status" value="1"/>
</dbReference>
<organism evidence="2 3">
    <name type="scientific">Mesonia ostreae</name>
    <dbReference type="NCBI Taxonomy" id="861110"/>
    <lineage>
        <taxon>Bacteria</taxon>
        <taxon>Pseudomonadati</taxon>
        <taxon>Bacteroidota</taxon>
        <taxon>Flavobacteriia</taxon>
        <taxon>Flavobacteriales</taxon>
        <taxon>Flavobacteriaceae</taxon>
        <taxon>Mesonia</taxon>
    </lineage>
</organism>
<reference evidence="3" key="1">
    <citation type="submission" date="2023-07" db="EMBL/GenBank/DDBJ databases">
        <title>Isolating and identifying novel microbial strains from the Mariana Trench.</title>
        <authorList>
            <person name="Fu H."/>
        </authorList>
    </citation>
    <scope>NUCLEOTIDE SEQUENCE [LARGE SCALE GENOMIC DNA]</scope>
    <source>
        <strain evidence="3">T-y2</strain>
    </source>
</reference>
<evidence type="ECO:0000313" key="3">
    <source>
        <dbReference type="Proteomes" id="UP001182991"/>
    </source>
</evidence>
<dbReference type="PANTHER" id="PTHR43736">
    <property type="entry name" value="ADP-RIBOSE PYROPHOSPHATASE"/>
    <property type="match status" value="1"/>
</dbReference>
<evidence type="ECO:0000259" key="1">
    <source>
        <dbReference type="PROSITE" id="PS51462"/>
    </source>
</evidence>
<dbReference type="Proteomes" id="UP001182991">
    <property type="component" value="Unassembled WGS sequence"/>
</dbReference>
<proteinExistence type="predicted"/>
<keyword evidence="3" id="KW-1185">Reference proteome</keyword>
<evidence type="ECO:0000313" key="2">
    <source>
        <dbReference type="EMBL" id="MDT0294327.1"/>
    </source>
</evidence>
<keyword evidence="2" id="KW-0378">Hydrolase</keyword>
<dbReference type="InterPro" id="IPR000086">
    <property type="entry name" value="NUDIX_hydrolase_dom"/>
</dbReference>
<sequence>MSKPKIALTTDAVIFSSEEKKYQILLIKRKNKPFKGLWALPGGFLEEDEVLIDGCKRELEEETSLKVDSLQQVGVYDSVDRDPRGRMISVAFTASVKNSTAVKAKDDAEEAEWFPVKKLPKLAFDHLQIIKDAAKLLHITLS</sequence>
<protein>
    <submittedName>
        <fullName evidence="2">NUDIX hydrolase</fullName>
    </submittedName>
</protein>
<dbReference type="GO" id="GO:0016787">
    <property type="term" value="F:hydrolase activity"/>
    <property type="evidence" value="ECO:0007669"/>
    <property type="project" value="UniProtKB-KW"/>
</dbReference>